<protein>
    <submittedName>
        <fullName evidence="2">Uncharacterized protein</fullName>
    </submittedName>
</protein>
<feature type="region of interest" description="Disordered" evidence="1">
    <location>
        <begin position="1"/>
        <end position="29"/>
    </location>
</feature>
<dbReference type="Proteomes" id="UP001486565">
    <property type="component" value="Chromosome"/>
</dbReference>
<proteinExistence type="predicted"/>
<keyword evidence="3" id="KW-1185">Reference proteome</keyword>
<evidence type="ECO:0000313" key="2">
    <source>
        <dbReference type="EMBL" id="WZL71243.1"/>
    </source>
</evidence>
<reference evidence="2 3" key="1">
    <citation type="submission" date="2023-03" db="EMBL/GenBank/DDBJ databases">
        <title>Novel Species.</title>
        <authorList>
            <person name="Ma S."/>
        </authorList>
    </citation>
    <scope>NUCLEOTIDE SEQUENCE [LARGE SCALE GENOMIC DNA]</scope>
    <source>
        <strain evidence="2 3">LIND6LT2</strain>
    </source>
</reference>
<feature type="compositionally biased region" description="Polar residues" evidence="1">
    <location>
        <begin position="20"/>
        <end position="29"/>
    </location>
</feature>
<accession>A0ABZ2YB54</accession>
<evidence type="ECO:0000313" key="3">
    <source>
        <dbReference type="Proteomes" id="UP001486565"/>
    </source>
</evidence>
<gene>
    <name evidence="2" type="ORF">QBE51_06960</name>
</gene>
<sequence>MNHLNQNSYGLHDIPEPFRGQNNTFGNTTVNNQAETQSATVSGTSRFALEDFLLILLLFLLLTDQK</sequence>
<dbReference type="RefSeq" id="WP_341878207.1">
    <property type="nucleotide sequence ID" value="NZ_CP121687.1"/>
</dbReference>
<evidence type="ECO:0000256" key="1">
    <source>
        <dbReference type="SAM" id="MobiDB-lite"/>
    </source>
</evidence>
<name>A0ABZ2YB54_9FIRM</name>
<dbReference type="EMBL" id="CP121687">
    <property type="protein sequence ID" value="WZL71243.1"/>
    <property type="molecule type" value="Genomic_DNA"/>
</dbReference>
<organism evidence="2 3">
    <name type="scientific">Defluviitalea saccharophila</name>
    <dbReference type="NCBI Taxonomy" id="879970"/>
    <lineage>
        <taxon>Bacteria</taxon>
        <taxon>Bacillati</taxon>
        <taxon>Bacillota</taxon>
        <taxon>Clostridia</taxon>
        <taxon>Lachnospirales</taxon>
        <taxon>Defluviitaleaceae</taxon>
        <taxon>Defluviitalea</taxon>
    </lineage>
</organism>